<sequence>MKVVVAAEQRMYHFFSAYAPQAGCSERAKDEFWTLLDEKTAEAPSEDAVVIAGDLNVMWGLRKMVAAVTAVSDMEHATLM</sequence>
<dbReference type="InterPro" id="IPR036691">
    <property type="entry name" value="Endo/exonu/phosph_ase_sf"/>
</dbReference>
<evidence type="ECO:0000313" key="3">
    <source>
        <dbReference type="WBParaSite" id="HPBE_0000361401-mRNA-1"/>
    </source>
</evidence>
<reference evidence="1 2" key="1">
    <citation type="submission" date="2018-11" db="EMBL/GenBank/DDBJ databases">
        <authorList>
            <consortium name="Pathogen Informatics"/>
        </authorList>
    </citation>
    <scope>NUCLEOTIDE SEQUENCE [LARGE SCALE GENOMIC DNA]</scope>
</reference>
<dbReference type="EMBL" id="UZAH01011159">
    <property type="protein sequence ID" value="VDO38104.1"/>
    <property type="molecule type" value="Genomic_DNA"/>
</dbReference>
<gene>
    <name evidence="1" type="ORF">HPBE_LOCUS3615</name>
</gene>
<reference evidence="3" key="2">
    <citation type="submission" date="2019-09" db="UniProtKB">
        <authorList>
            <consortium name="WormBaseParasite"/>
        </authorList>
    </citation>
    <scope>IDENTIFICATION</scope>
</reference>
<dbReference type="WBParaSite" id="HPBE_0000361401-mRNA-1">
    <property type="protein sequence ID" value="HPBE_0000361401-mRNA-1"/>
    <property type="gene ID" value="HPBE_0000361401"/>
</dbReference>
<organism evidence="2 3">
    <name type="scientific">Heligmosomoides polygyrus</name>
    <name type="common">Parasitic roundworm</name>
    <dbReference type="NCBI Taxonomy" id="6339"/>
    <lineage>
        <taxon>Eukaryota</taxon>
        <taxon>Metazoa</taxon>
        <taxon>Ecdysozoa</taxon>
        <taxon>Nematoda</taxon>
        <taxon>Chromadorea</taxon>
        <taxon>Rhabditida</taxon>
        <taxon>Rhabditina</taxon>
        <taxon>Rhabditomorpha</taxon>
        <taxon>Strongyloidea</taxon>
        <taxon>Heligmosomidae</taxon>
        <taxon>Heligmosomoides</taxon>
    </lineage>
</organism>
<proteinExistence type="predicted"/>
<evidence type="ECO:0000313" key="2">
    <source>
        <dbReference type="Proteomes" id="UP000050761"/>
    </source>
</evidence>
<accession>A0A3P7VUG7</accession>
<accession>A0A183FBS2</accession>
<evidence type="ECO:0000313" key="1">
    <source>
        <dbReference type="EMBL" id="VDO38104.1"/>
    </source>
</evidence>
<protein>
    <submittedName>
        <fullName evidence="3">Endo/exonuclease/phosphatase domain-containing protein</fullName>
    </submittedName>
</protein>
<dbReference type="SUPFAM" id="SSF56219">
    <property type="entry name" value="DNase I-like"/>
    <property type="match status" value="1"/>
</dbReference>
<dbReference type="AlphaFoldDB" id="A0A183FBS2"/>
<name>A0A183FBS2_HELPZ</name>
<dbReference type="Proteomes" id="UP000050761">
    <property type="component" value="Unassembled WGS sequence"/>
</dbReference>
<keyword evidence="2" id="KW-1185">Reference proteome</keyword>